<keyword evidence="8 10" id="KW-1133">Transmembrane helix</keyword>
<feature type="domain" description="ABC transporter" evidence="11">
    <location>
        <begin position="517"/>
        <end position="748"/>
    </location>
</feature>
<evidence type="ECO:0000313" key="12">
    <source>
        <dbReference type="EMBL" id="KAK8880685.1"/>
    </source>
</evidence>
<keyword evidence="7" id="KW-0067">ATP-binding</keyword>
<feature type="transmembrane region" description="Helical" evidence="10">
    <location>
        <begin position="378"/>
        <end position="395"/>
    </location>
</feature>
<comment type="caution">
    <text evidence="12">The sequence shown here is derived from an EMBL/GenBank/DDBJ whole genome shotgun (WGS) entry which is preliminary data.</text>
</comment>
<comment type="subcellular location">
    <subcellularLocation>
        <location evidence="1">Membrane</location>
        <topology evidence="1">Multi-pass membrane protein</topology>
    </subcellularLocation>
</comment>
<evidence type="ECO:0000256" key="7">
    <source>
        <dbReference type="ARBA" id="ARBA00022840"/>
    </source>
</evidence>
<dbReference type="InterPro" id="IPR027417">
    <property type="entry name" value="P-loop_NTPase"/>
</dbReference>
<evidence type="ECO:0000256" key="10">
    <source>
        <dbReference type="SAM" id="Phobius"/>
    </source>
</evidence>
<sequence>MKSKISSEVEFDEENSCPLGSWNDLNPSFWVQVRALFKKQFLIKIRHVVSIIEVIIALLLCLAMFPIYLFATDNFPEIKDAEIEYFGNFFSQSLFVFFSMNDDSKILAKPNNDKMKELLMNMPRLNFMISGIDLPQYNITLPKREIQYFDTYKEMEDKIYESDSNGVAFSWENWNDTDCYENPIFEVYMQSMSFISPDLDFYLELEQAAAKLAFEKKSKDFGDSIVNETYSIQIDNNFIPTIVPPNLNISLKQFDRPKITVRYPQICLALGFIASFTFVLATMPDMEAILSEKDTHVSALMLLMGMSETAYWFVNFLTPFILSLVCYIFSSIIYTYWFGLKGSDFTFLLVTSMFFVISQLWCIFFLSVFIKKASNGRVLTVIMAVFVIFVSYLHAFLTLDNEMSNAIIQNIFCIIPFSAYELFMMQAYIAYVQKTVYIKWNDMNNKGFVCPLWIPFMWLIIDSFIYFILFFIFNATYPRPFGTQIIKWSEIFDKNAWKRIFKKRNNLRVSIESEQFIEVSELSKIYHETKDVTALEGVSFDIKVGEVIVMIGPNGAGKSTLMNIIAGAIEPTSGIIKFFGGNETTRFKDIQHYLGVCFQDNVIINLLSVREHFELFGAIRGVRKNILEDCIDYFSANMQLTQVLNSRAGDLSGGQKRKLCIGLSLLGNPPIVLMDEPTAGVDVQARQLIWKMISNLKETTTIVTSHALEEAEAVSSRLFIVAGGKIPFCGNSTELRREFKCGYLLRVEREDGTAGPVLELAQSFIPESHLSEERKDTISMPVNSKVPDFLESLSEKESEYGVKSYDFSVEQLEDMLLKLIQNEEVNH</sequence>
<evidence type="ECO:0000256" key="6">
    <source>
        <dbReference type="ARBA" id="ARBA00022741"/>
    </source>
</evidence>
<evidence type="ECO:0000256" key="4">
    <source>
        <dbReference type="ARBA" id="ARBA00022692"/>
    </source>
</evidence>
<evidence type="ECO:0000256" key="9">
    <source>
        <dbReference type="ARBA" id="ARBA00023136"/>
    </source>
</evidence>
<dbReference type="InterPro" id="IPR026082">
    <property type="entry name" value="ABCA"/>
</dbReference>
<dbReference type="PANTHER" id="PTHR19229:SF36">
    <property type="entry name" value="ATP-BINDING CASSETTE SUB-FAMILY A MEMBER 2"/>
    <property type="match status" value="1"/>
</dbReference>
<reference evidence="12 13" key="1">
    <citation type="submission" date="2024-04" db="EMBL/GenBank/DDBJ databases">
        <title>Tritrichomonas musculus Genome.</title>
        <authorList>
            <person name="Alves-Ferreira E."/>
            <person name="Grigg M."/>
            <person name="Lorenzi H."/>
            <person name="Galac M."/>
        </authorList>
    </citation>
    <scope>NUCLEOTIDE SEQUENCE [LARGE SCALE GENOMIC DNA]</scope>
    <source>
        <strain evidence="12 13">EAF2021</strain>
    </source>
</reference>
<comment type="similarity">
    <text evidence="2">Belongs to the ABC transporter superfamily. ABCA family.</text>
</comment>
<gene>
    <name evidence="12" type="ORF">M9Y10_003369</name>
</gene>
<feature type="transmembrane region" description="Helical" evidence="10">
    <location>
        <begin position="321"/>
        <end position="339"/>
    </location>
</feature>
<name>A0ABR2JS22_9EUKA</name>
<dbReference type="PANTHER" id="PTHR19229">
    <property type="entry name" value="ATP-BINDING CASSETTE TRANSPORTER SUBFAMILY A ABCA"/>
    <property type="match status" value="1"/>
</dbReference>
<keyword evidence="5" id="KW-0677">Repeat</keyword>
<evidence type="ECO:0000256" key="1">
    <source>
        <dbReference type="ARBA" id="ARBA00004141"/>
    </source>
</evidence>
<dbReference type="PROSITE" id="PS00211">
    <property type="entry name" value="ABC_TRANSPORTER_1"/>
    <property type="match status" value="1"/>
</dbReference>
<feature type="transmembrane region" description="Helical" evidence="10">
    <location>
        <begin position="407"/>
        <end position="431"/>
    </location>
</feature>
<dbReference type="SMART" id="SM00382">
    <property type="entry name" value="AAA"/>
    <property type="match status" value="1"/>
</dbReference>
<accession>A0ABR2JS22</accession>
<dbReference type="EMBL" id="JAPFFF010000010">
    <property type="protein sequence ID" value="KAK8880685.1"/>
    <property type="molecule type" value="Genomic_DNA"/>
</dbReference>
<dbReference type="InterPro" id="IPR003439">
    <property type="entry name" value="ABC_transporter-like_ATP-bd"/>
</dbReference>
<feature type="transmembrane region" description="Helical" evidence="10">
    <location>
        <begin position="345"/>
        <end position="366"/>
    </location>
</feature>
<dbReference type="SUPFAM" id="SSF52540">
    <property type="entry name" value="P-loop containing nucleoside triphosphate hydrolases"/>
    <property type="match status" value="1"/>
</dbReference>
<keyword evidence="3" id="KW-0813">Transport</keyword>
<dbReference type="Pfam" id="PF00005">
    <property type="entry name" value="ABC_tran"/>
    <property type="match status" value="1"/>
</dbReference>
<dbReference type="PROSITE" id="PS50893">
    <property type="entry name" value="ABC_TRANSPORTER_2"/>
    <property type="match status" value="1"/>
</dbReference>
<keyword evidence="13" id="KW-1185">Reference proteome</keyword>
<keyword evidence="6" id="KW-0547">Nucleotide-binding</keyword>
<dbReference type="InterPro" id="IPR003593">
    <property type="entry name" value="AAA+_ATPase"/>
</dbReference>
<evidence type="ECO:0000256" key="2">
    <source>
        <dbReference type="ARBA" id="ARBA00008869"/>
    </source>
</evidence>
<dbReference type="Gene3D" id="3.40.50.300">
    <property type="entry name" value="P-loop containing nucleotide triphosphate hydrolases"/>
    <property type="match status" value="1"/>
</dbReference>
<evidence type="ECO:0000256" key="8">
    <source>
        <dbReference type="ARBA" id="ARBA00022989"/>
    </source>
</evidence>
<feature type="transmembrane region" description="Helical" evidence="10">
    <location>
        <begin position="452"/>
        <end position="473"/>
    </location>
</feature>
<protein>
    <recommendedName>
        <fullName evidence="11">ABC transporter domain-containing protein</fullName>
    </recommendedName>
</protein>
<organism evidence="12 13">
    <name type="scientific">Tritrichomonas musculus</name>
    <dbReference type="NCBI Taxonomy" id="1915356"/>
    <lineage>
        <taxon>Eukaryota</taxon>
        <taxon>Metamonada</taxon>
        <taxon>Parabasalia</taxon>
        <taxon>Tritrichomonadida</taxon>
        <taxon>Tritrichomonadidae</taxon>
        <taxon>Tritrichomonas</taxon>
    </lineage>
</organism>
<dbReference type="Proteomes" id="UP001470230">
    <property type="component" value="Unassembled WGS sequence"/>
</dbReference>
<dbReference type="InterPro" id="IPR017871">
    <property type="entry name" value="ABC_transporter-like_CS"/>
</dbReference>
<proteinExistence type="inferred from homology"/>
<evidence type="ECO:0000313" key="13">
    <source>
        <dbReference type="Proteomes" id="UP001470230"/>
    </source>
</evidence>
<dbReference type="CDD" id="cd03263">
    <property type="entry name" value="ABC_subfamily_A"/>
    <property type="match status" value="1"/>
</dbReference>
<evidence type="ECO:0000259" key="11">
    <source>
        <dbReference type="PROSITE" id="PS50893"/>
    </source>
</evidence>
<dbReference type="Pfam" id="PF12698">
    <property type="entry name" value="ABC2_membrane_3"/>
    <property type="match status" value="1"/>
</dbReference>
<dbReference type="InterPro" id="IPR013525">
    <property type="entry name" value="ABC2_TM"/>
</dbReference>
<keyword evidence="9 10" id="KW-0472">Membrane</keyword>
<evidence type="ECO:0000256" key="3">
    <source>
        <dbReference type="ARBA" id="ARBA00022448"/>
    </source>
</evidence>
<keyword evidence="4 10" id="KW-0812">Transmembrane</keyword>
<feature type="transmembrane region" description="Helical" evidence="10">
    <location>
        <begin position="266"/>
        <end position="283"/>
    </location>
</feature>
<feature type="transmembrane region" description="Helical" evidence="10">
    <location>
        <begin position="48"/>
        <end position="71"/>
    </location>
</feature>
<evidence type="ECO:0000256" key="5">
    <source>
        <dbReference type="ARBA" id="ARBA00022737"/>
    </source>
</evidence>